<comment type="similarity">
    <text evidence="2 5">Belongs to the pseudouridine synthase RluA family.</text>
</comment>
<dbReference type="SUPFAM" id="SSF55120">
    <property type="entry name" value="Pseudouridine synthase"/>
    <property type="match status" value="1"/>
</dbReference>
<dbReference type="PROSITE" id="PS01129">
    <property type="entry name" value="PSI_RLU"/>
    <property type="match status" value="1"/>
</dbReference>
<dbReference type="PROSITE" id="PS50889">
    <property type="entry name" value="S4"/>
    <property type="match status" value="1"/>
</dbReference>
<gene>
    <name evidence="7" type="ORF">ACJDT4_12290</name>
</gene>
<evidence type="ECO:0000256" key="4">
    <source>
        <dbReference type="PROSITE-ProRule" id="PRU00182"/>
    </source>
</evidence>
<keyword evidence="4" id="KW-0694">RNA-binding</keyword>
<comment type="function">
    <text evidence="5">Responsible for synthesis of pseudouridine from uracil.</text>
</comment>
<keyword evidence="8" id="KW-1185">Reference proteome</keyword>
<dbReference type="PANTHER" id="PTHR21600">
    <property type="entry name" value="MITOCHONDRIAL RNA PSEUDOURIDINE SYNTHASE"/>
    <property type="match status" value="1"/>
</dbReference>
<dbReference type="SUPFAM" id="SSF55174">
    <property type="entry name" value="Alpha-L RNA-binding motif"/>
    <property type="match status" value="1"/>
</dbReference>
<evidence type="ECO:0000256" key="1">
    <source>
        <dbReference type="ARBA" id="ARBA00000073"/>
    </source>
</evidence>
<proteinExistence type="inferred from homology"/>
<evidence type="ECO:0000256" key="5">
    <source>
        <dbReference type="RuleBase" id="RU362028"/>
    </source>
</evidence>
<accession>A0ABW8TFV2</accession>
<comment type="caution">
    <text evidence="7">The sequence shown here is derived from an EMBL/GenBank/DDBJ whole genome shotgun (WGS) entry which is preliminary data.</text>
</comment>
<dbReference type="PANTHER" id="PTHR21600:SF44">
    <property type="entry name" value="RIBOSOMAL LARGE SUBUNIT PSEUDOURIDINE SYNTHASE D"/>
    <property type="match status" value="1"/>
</dbReference>
<evidence type="ECO:0000256" key="3">
    <source>
        <dbReference type="ARBA" id="ARBA00023235"/>
    </source>
</evidence>
<keyword evidence="3 5" id="KW-0413">Isomerase</keyword>
<comment type="catalytic activity">
    <reaction evidence="1 5">
        <text>a uridine in RNA = a pseudouridine in RNA</text>
        <dbReference type="Rhea" id="RHEA:48348"/>
        <dbReference type="Rhea" id="RHEA-COMP:12068"/>
        <dbReference type="Rhea" id="RHEA-COMP:12069"/>
        <dbReference type="ChEBI" id="CHEBI:65314"/>
        <dbReference type="ChEBI" id="CHEBI:65315"/>
    </reaction>
</comment>
<name>A0ABW8TFV2_9CLOT</name>
<dbReference type="Pfam" id="PF00849">
    <property type="entry name" value="PseudoU_synth_2"/>
    <property type="match status" value="1"/>
</dbReference>
<dbReference type="Gene3D" id="3.30.2350.10">
    <property type="entry name" value="Pseudouridine synthase"/>
    <property type="match status" value="1"/>
</dbReference>
<dbReference type="CDD" id="cd00165">
    <property type="entry name" value="S4"/>
    <property type="match status" value="1"/>
</dbReference>
<evidence type="ECO:0000259" key="6">
    <source>
        <dbReference type="Pfam" id="PF00849"/>
    </source>
</evidence>
<dbReference type="EC" id="5.4.99.-" evidence="5"/>
<dbReference type="EMBL" id="JBJIAA010000009">
    <property type="protein sequence ID" value="MFL0251206.1"/>
    <property type="molecule type" value="Genomic_DNA"/>
</dbReference>
<organism evidence="7 8">
    <name type="scientific">Clostridium neuense</name>
    <dbReference type="NCBI Taxonomy" id="1728934"/>
    <lineage>
        <taxon>Bacteria</taxon>
        <taxon>Bacillati</taxon>
        <taxon>Bacillota</taxon>
        <taxon>Clostridia</taxon>
        <taxon>Eubacteriales</taxon>
        <taxon>Clostridiaceae</taxon>
        <taxon>Clostridium</taxon>
    </lineage>
</organism>
<evidence type="ECO:0000313" key="7">
    <source>
        <dbReference type="EMBL" id="MFL0251206.1"/>
    </source>
</evidence>
<protein>
    <recommendedName>
        <fullName evidence="5">Pseudouridine synthase</fullName>
        <ecNumber evidence="5">5.4.99.-</ecNumber>
    </recommendedName>
</protein>
<feature type="domain" description="Pseudouridine synthase RsuA/RluA-like" evidence="6">
    <location>
        <begin position="88"/>
        <end position="239"/>
    </location>
</feature>
<sequence>MDSKLSFFVEKQYEGHKIKDYLKGVQGFSTRFVRGAAFDNRLFVNGEIVRLSYKLKHGDKIEIEVTKNESQNVEPEKMDIDVVYEDVDVIVVNKSPGMVVHPTKSYQSGTLSNGLIYYFREKGENCIVRLVNRLDMDTSGLVLIAKNQFSHMALARDMIKESFKKEYIAIVHGCLKPESGTIDKPIYREEGGSLKRTIDDRGQKSITHYEVIEKYEGGEMVRLALETGRTHQIRVHLSSMGNPIYGDSLYGIEEKEYINRQALHAYRLQFPHPRTGKIIDIETELPNDMKELVSKLKK</sequence>
<reference evidence="7 8" key="1">
    <citation type="submission" date="2024-11" db="EMBL/GenBank/DDBJ databases">
        <authorList>
            <person name="Heng Y.C."/>
            <person name="Lim A.C.H."/>
            <person name="Lee J.K.Y."/>
            <person name="Kittelmann S."/>
        </authorList>
    </citation>
    <scope>NUCLEOTIDE SEQUENCE [LARGE SCALE GENOMIC DNA]</scope>
    <source>
        <strain evidence="7 8">WILCCON 0114</strain>
    </source>
</reference>
<dbReference type="InterPro" id="IPR006224">
    <property type="entry name" value="PsdUridine_synth_RluA-like_CS"/>
</dbReference>
<dbReference type="Proteomes" id="UP001623592">
    <property type="component" value="Unassembled WGS sequence"/>
</dbReference>
<dbReference type="CDD" id="cd02869">
    <property type="entry name" value="PseudoU_synth_RluA_like"/>
    <property type="match status" value="1"/>
</dbReference>
<dbReference type="InterPro" id="IPR020103">
    <property type="entry name" value="PsdUridine_synth_cat_dom_sf"/>
</dbReference>
<dbReference type="InterPro" id="IPR006225">
    <property type="entry name" value="PsdUridine_synth_RluC/D"/>
</dbReference>
<dbReference type="RefSeq" id="WP_406787860.1">
    <property type="nucleotide sequence ID" value="NZ_JBJIAA010000009.1"/>
</dbReference>
<dbReference type="InterPro" id="IPR050188">
    <property type="entry name" value="RluA_PseudoU_synthase"/>
</dbReference>
<evidence type="ECO:0000313" key="8">
    <source>
        <dbReference type="Proteomes" id="UP001623592"/>
    </source>
</evidence>
<evidence type="ECO:0000256" key="2">
    <source>
        <dbReference type="ARBA" id="ARBA00010876"/>
    </source>
</evidence>
<dbReference type="NCBIfam" id="TIGR00005">
    <property type="entry name" value="rluA_subfam"/>
    <property type="match status" value="1"/>
</dbReference>
<dbReference type="InterPro" id="IPR006145">
    <property type="entry name" value="PsdUridine_synth_RsuA/RluA"/>
</dbReference>